<protein>
    <submittedName>
        <fullName evidence="1">Uncharacterized protein</fullName>
    </submittedName>
</protein>
<evidence type="ECO:0000313" key="2">
    <source>
        <dbReference type="Proteomes" id="UP000632138"/>
    </source>
</evidence>
<keyword evidence="2" id="KW-1185">Reference proteome</keyword>
<accession>A0ABS2AF13</accession>
<comment type="caution">
    <text evidence="1">The sequence shown here is derived from an EMBL/GenBank/DDBJ whole genome shotgun (WGS) entry which is preliminary data.</text>
</comment>
<organism evidence="1 2">
    <name type="scientific">Paractinoplanes ovalisporus</name>
    <dbReference type="NCBI Taxonomy" id="2810368"/>
    <lineage>
        <taxon>Bacteria</taxon>
        <taxon>Bacillati</taxon>
        <taxon>Actinomycetota</taxon>
        <taxon>Actinomycetes</taxon>
        <taxon>Micromonosporales</taxon>
        <taxon>Micromonosporaceae</taxon>
        <taxon>Paractinoplanes</taxon>
    </lineage>
</organism>
<evidence type="ECO:0000313" key="1">
    <source>
        <dbReference type="EMBL" id="MBM2618412.1"/>
    </source>
</evidence>
<gene>
    <name evidence="1" type="ORF">JIG36_22895</name>
</gene>
<name>A0ABS2AF13_9ACTN</name>
<dbReference type="Proteomes" id="UP000632138">
    <property type="component" value="Unassembled WGS sequence"/>
</dbReference>
<reference evidence="1 2" key="1">
    <citation type="submission" date="2021-01" db="EMBL/GenBank/DDBJ databases">
        <title>Actinoplanes sp. nov. LDG1-06 isolated from lichen.</title>
        <authorList>
            <person name="Saeng-In P."/>
            <person name="Phongsopitanun W."/>
            <person name="Kanchanasin P."/>
            <person name="Yuki M."/>
            <person name="Kudo T."/>
            <person name="Ohkuma M."/>
            <person name="Tanasupawat S."/>
        </authorList>
    </citation>
    <scope>NUCLEOTIDE SEQUENCE [LARGE SCALE GENOMIC DNA]</scope>
    <source>
        <strain evidence="1 2">LDG1-06</strain>
    </source>
</reference>
<proteinExistence type="predicted"/>
<sequence length="144" mass="15871">MTVRARWSPGWYNLDQSLKVGDRGTFAFLRDLPPPGYDVMLANSVGTPTHHWNYWLATVESVHHSHFGALTEVDTRPFGQYTFTLTDGRWVTIEAEEGPGHVNAASPGFPRADCDPAWADTDGWALDVILTDVVPHPTDPAAPS</sequence>
<dbReference type="EMBL" id="JAENHP010000007">
    <property type="protein sequence ID" value="MBM2618412.1"/>
    <property type="molecule type" value="Genomic_DNA"/>
</dbReference>
<dbReference type="RefSeq" id="WP_203378420.1">
    <property type="nucleotide sequence ID" value="NZ_JAENHP010000007.1"/>
</dbReference>